<dbReference type="PANTHER" id="PTHR21354:SF0">
    <property type="entry name" value="ZINC FINGER PROTEIN 511"/>
    <property type="match status" value="1"/>
</dbReference>
<protein>
    <recommendedName>
        <fullName evidence="4">C2H2-type domain-containing protein</fullName>
    </recommendedName>
</protein>
<name>A7SY13_NEMVE</name>
<reference evidence="2 3" key="1">
    <citation type="journal article" date="2007" name="Science">
        <title>Sea anemone genome reveals ancestral eumetazoan gene repertoire and genomic organization.</title>
        <authorList>
            <person name="Putnam N.H."/>
            <person name="Srivastava M."/>
            <person name="Hellsten U."/>
            <person name="Dirks B."/>
            <person name="Chapman J."/>
            <person name="Salamov A."/>
            <person name="Terry A."/>
            <person name="Shapiro H."/>
            <person name="Lindquist E."/>
            <person name="Kapitonov V.V."/>
            <person name="Jurka J."/>
            <person name="Genikhovich G."/>
            <person name="Grigoriev I.V."/>
            <person name="Lucas S.M."/>
            <person name="Steele R.E."/>
            <person name="Finnerty J.R."/>
            <person name="Technau U."/>
            <person name="Martindale M.Q."/>
            <person name="Rokhsar D.S."/>
        </authorList>
    </citation>
    <scope>NUCLEOTIDE SEQUENCE [LARGE SCALE GENOMIC DNA]</scope>
    <source>
        <strain evidence="3">CH2 X CH6</strain>
    </source>
</reference>
<keyword evidence="3" id="KW-1185">Reference proteome</keyword>
<dbReference type="STRING" id="45351.A7SY13"/>
<dbReference type="InterPro" id="IPR039258">
    <property type="entry name" value="ZNF511"/>
</dbReference>
<accession>A7SY13</accession>
<dbReference type="InParanoid" id="A7SY13"/>
<dbReference type="PhylomeDB" id="A7SY13"/>
<gene>
    <name evidence="2" type="ORF">NEMVEDRAFT_v1g219303</name>
</gene>
<dbReference type="PANTHER" id="PTHR21354">
    <property type="entry name" value="ZINC FINGER PROTEIN 511"/>
    <property type="match status" value="1"/>
</dbReference>
<evidence type="ECO:0000313" key="3">
    <source>
        <dbReference type="Proteomes" id="UP000001593"/>
    </source>
</evidence>
<dbReference type="HOGENOM" id="CLU_550195_0_0_1"/>
<feature type="region of interest" description="Disordered" evidence="1">
    <location>
        <begin position="353"/>
        <end position="393"/>
    </location>
</feature>
<proteinExistence type="predicted"/>
<evidence type="ECO:0000256" key="1">
    <source>
        <dbReference type="SAM" id="MobiDB-lite"/>
    </source>
</evidence>
<dbReference type="EMBL" id="DS469903">
    <property type="protein sequence ID" value="EDO31405.1"/>
    <property type="molecule type" value="Genomic_DNA"/>
</dbReference>
<organism evidence="2 3">
    <name type="scientific">Nematostella vectensis</name>
    <name type="common">Starlet sea anemone</name>
    <dbReference type="NCBI Taxonomy" id="45351"/>
    <lineage>
        <taxon>Eukaryota</taxon>
        <taxon>Metazoa</taxon>
        <taxon>Cnidaria</taxon>
        <taxon>Anthozoa</taxon>
        <taxon>Hexacorallia</taxon>
        <taxon>Actiniaria</taxon>
        <taxon>Edwardsiidae</taxon>
        <taxon>Nematostella</taxon>
    </lineage>
</organism>
<dbReference type="eggNOG" id="KOG4173">
    <property type="taxonomic scope" value="Eukaryota"/>
</dbReference>
<feature type="compositionally biased region" description="Acidic residues" evidence="1">
    <location>
        <begin position="363"/>
        <end position="377"/>
    </location>
</feature>
<dbReference type="AlphaFoldDB" id="A7SY13"/>
<sequence length="496" mass="55080">MSEFVVSSSFVWAFRPVKRLILPDDPFFEEGNIYCNILRKQIDLSDDIDDLLESGCSGFKCSIPGCAEVFRSISRCLVESCPDKFSSENERKDHLVQFHHYPADFRFNRPSRTQRKLLNRMPANICFGRGSARVFQRGSFSKKSGKKSKQRNTYKPGAQVDEETFSLFQEEHPTIRLSFNVEKCMTGLCRDCPNWAGTDVLEEGMGWYQWERFEKSIPGKKGESDKTKKKVEKVAMSGSIDDAISELEEKIPAFLNHGAVDGVGGTVKRAVGSAVSTRKVPVVSDAKAFVDVATKTCKLATNIVLVSSQDIKAGFACFDLDASAIPGIAKMHCVEPNRDGTVTMRNFSSQEQKKTVTLYDTTSDVDEDTSSGEDVEVESSSGELDSDEGSGNASPQSYIHLGLPYSISQLLTATTVPYELPMYLRSHIEAVLSCYIQFNGDGIISLEDLQEVSGRGTNPRDNWLSNFVIDSYLKLVSSQASQVKALSWEFLEKSSD</sequence>
<evidence type="ECO:0000313" key="2">
    <source>
        <dbReference type="EMBL" id="EDO31405.1"/>
    </source>
</evidence>
<evidence type="ECO:0008006" key="4">
    <source>
        <dbReference type="Google" id="ProtNLM"/>
    </source>
</evidence>
<dbReference type="Proteomes" id="UP000001593">
    <property type="component" value="Unassembled WGS sequence"/>
</dbReference>